<comment type="caution">
    <text evidence="1">The sequence shown here is derived from an EMBL/GenBank/DDBJ whole genome shotgun (WGS) entry which is preliminary data.</text>
</comment>
<evidence type="ECO:0000313" key="1">
    <source>
        <dbReference type="EMBL" id="CAB4016111.1"/>
    </source>
</evidence>
<organism evidence="1 2">
    <name type="scientific">Paramuricea clavata</name>
    <name type="common">Red gorgonian</name>
    <name type="synonym">Violescent sea-whip</name>
    <dbReference type="NCBI Taxonomy" id="317549"/>
    <lineage>
        <taxon>Eukaryota</taxon>
        <taxon>Metazoa</taxon>
        <taxon>Cnidaria</taxon>
        <taxon>Anthozoa</taxon>
        <taxon>Octocorallia</taxon>
        <taxon>Malacalcyonacea</taxon>
        <taxon>Plexauridae</taxon>
        <taxon>Paramuricea</taxon>
    </lineage>
</organism>
<protein>
    <submittedName>
        <fullName evidence="1">Uncharacterized protein</fullName>
    </submittedName>
</protein>
<dbReference type="AlphaFoldDB" id="A0A6S7JH56"/>
<reference evidence="1" key="1">
    <citation type="submission" date="2020-04" db="EMBL/GenBank/DDBJ databases">
        <authorList>
            <person name="Alioto T."/>
            <person name="Alioto T."/>
            <person name="Gomez Garrido J."/>
        </authorList>
    </citation>
    <scope>NUCLEOTIDE SEQUENCE</scope>
    <source>
        <strain evidence="1">A484AB</strain>
    </source>
</reference>
<dbReference type="OrthoDB" id="5987443at2759"/>
<gene>
    <name evidence="1" type="ORF">PACLA_8A064052</name>
</gene>
<dbReference type="InterPro" id="IPR042319">
    <property type="entry name" value="GINM1"/>
</dbReference>
<keyword evidence="2" id="KW-1185">Reference proteome</keyword>
<dbReference type="PANTHER" id="PTHR28549:SF1">
    <property type="entry name" value="GLYCOPROTEIN INTEGRAL MEMBRANE PROTEIN 1"/>
    <property type="match status" value="1"/>
</dbReference>
<sequence length="289" mass="32759">MFKSLVYLAVVSVIFQAIFAHENGLETGTKHSKEKLSVAVKIIEEEESKNGPRKTEVMVNLNVTIEEDDVKVNGKLTQLNVLVMYELQAEIVYSAKDIRISPVVVHVMISRKQLENGHEYLIEEQVQLIEGKRVEQLDVKVLTIHMNVDGKEYKRTVAVISYEESKIKKTELTHYCGPDDVKPRKWKKPFLPHEGYGHGHGHHGHHHGKSFCSRFHKLPFGARVAILVGVVFVVLASVVCCAMCCCRKSKKAYEISKGDEFKAEFEMEDEEAEALPEKLAFDDKEVLIA</sequence>
<proteinExistence type="predicted"/>
<accession>A0A6S7JH56</accession>
<dbReference type="EMBL" id="CACRXK020008973">
    <property type="protein sequence ID" value="CAB4016111.1"/>
    <property type="molecule type" value="Genomic_DNA"/>
</dbReference>
<evidence type="ECO:0000313" key="2">
    <source>
        <dbReference type="Proteomes" id="UP001152795"/>
    </source>
</evidence>
<name>A0A6S7JH56_PARCT</name>
<dbReference type="PANTHER" id="PTHR28549">
    <property type="entry name" value="GLYCOPROTEIN INTEGRAL MEMBRANE PROTEIN 1"/>
    <property type="match status" value="1"/>
</dbReference>
<dbReference type="Proteomes" id="UP001152795">
    <property type="component" value="Unassembled WGS sequence"/>
</dbReference>